<dbReference type="Pfam" id="PF02737">
    <property type="entry name" value="3HCDH_N"/>
    <property type="match status" value="1"/>
</dbReference>
<evidence type="ECO:0000313" key="8">
    <source>
        <dbReference type="Proteomes" id="UP001596135"/>
    </source>
</evidence>
<evidence type="ECO:0000256" key="3">
    <source>
        <dbReference type="ARBA" id="ARBA00022723"/>
    </source>
</evidence>
<gene>
    <name evidence="7" type="ORF">ACFPYL_08545</name>
</gene>
<evidence type="ECO:0000256" key="1">
    <source>
        <dbReference type="ARBA" id="ARBA00001947"/>
    </source>
</evidence>
<evidence type="ECO:0000313" key="7">
    <source>
        <dbReference type="EMBL" id="MFC6043120.1"/>
    </source>
</evidence>
<dbReference type="CDD" id="cd08255">
    <property type="entry name" value="2-desacetyl-2-hydroxyethyl_bacteriochlorophyllide_like"/>
    <property type="match status" value="1"/>
</dbReference>
<organism evidence="7 8">
    <name type="scientific">Nocardioides hankookensis</name>
    <dbReference type="NCBI Taxonomy" id="443157"/>
    <lineage>
        <taxon>Bacteria</taxon>
        <taxon>Bacillati</taxon>
        <taxon>Actinomycetota</taxon>
        <taxon>Actinomycetes</taxon>
        <taxon>Propionibacteriales</taxon>
        <taxon>Nocardioidaceae</taxon>
        <taxon>Nocardioides</taxon>
    </lineage>
</organism>
<proteinExistence type="inferred from homology"/>
<keyword evidence="5" id="KW-0560">Oxidoreductase</keyword>
<comment type="similarity">
    <text evidence="2">Belongs to the zinc-containing alcohol dehydrogenase family.</text>
</comment>
<reference evidence="8" key="1">
    <citation type="journal article" date="2019" name="Int. J. Syst. Evol. Microbiol.">
        <title>The Global Catalogue of Microorganisms (GCM) 10K type strain sequencing project: providing services to taxonomists for standard genome sequencing and annotation.</title>
        <authorList>
            <consortium name="The Broad Institute Genomics Platform"/>
            <consortium name="The Broad Institute Genome Sequencing Center for Infectious Disease"/>
            <person name="Wu L."/>
            <person name="Ma J."/>
        </authorList>
    </citation>
    <scope>NUCLEOTIDE SEQUENCE [LARGE SCALE GENOMIC DNA]</scope>
    <source>
        <strain evidence="8">CCUG 54522</strain>
    </source>
</reference>
<dbReference type="EMBL" id="JBHSRJ010000004">
    <property type="protein sequence ID" value="MFC6043120.1"/>
    <property type="molecule type" value="Genomic_DNA"/>
</dbReference>
<dbReference type="PANTHER" id="PTHR43350">
    <property type="entry name" value="NAD-DEPENDENT ALCOHOL DEHYDROGENASE"/>
    <property type="match status" value="1"/>
</dbReference>
<evidence type="ECO:0000256" key="4">
    <source>
        <dbReference type="ARBA" id="ARBA00022833"/>
    </source>
</evidence>
<dbReference type="Proteomes" id="UP001596135">
    <property type="component" value="Unassembled WGS sequence"/>
</dbReference>
<accession>A0ABW1LGL2</accession>
<evidence type="ECO:0000256" key="5">
    <source>
        <dbReference type="ARBA" id="ARBA00023002"/>
    </source>
</evidence>
<protein>
    <submittedName>
        <fullName evidence="7">Zinc-binding alcohol dehydrogenase</fullName>
    </submittedName>
</protein>
<feature type="domain" description="3-hydroxyacyl-CoA dehydrogenase NAD binding" evidence="6">
    <location>
        <begin position="162"/>
        <end position="200"/>
    </location>
</feature>
<dbReference type="InterPro" id="IPR011032">
    <property type="entry name" value="GroES-like_sf"/>
</dbReference>
<sequence length="340" mass="35553">MTSHTATAPPRFTGTRTAAAYWLREPGRGELRTEPLPQPGPDEVLVRSLHSGVSRGTELLVHRGGVPVDQHATMRAPYQAGDFPGPVKYGYLSVGVVEEGPAVLRGRTVFCLHPHQTAYVVPASAVTVVPDDVPARRAVLAGTVETAVNALWDLGPLVGDRVAVVGAGMVGCSVARLLARMPGVEVTLVDVDTARASVAAALGADFATPDEAPRGRDSVVHTSGTGAGLRLAVDLLAAEGEVLELSWYGDERVELPLGGAFHSGRLAVRASQVGRVAPARRASRTHADRMALALELLADPAFDALLTGESDFADLPEVLPALASGELPALCHTICYPQEA</sequence>
<dbReference type="InterPro" id="IPR036291">
    <property type="entry name" value="NAD(P)-bd_dom_sf"/>
</dbReference>
<keyword evidence="3" id="KW-0479">Metal-binding</keyword>
<dbReference type="Gene3D" id="3.90.180.10">
    <property type="entry name" value="Medium-chain alcohol dehydrogenases, catalytic domain"/>
    <property type="match status" value="2"/>
</dbReference>
<evidence type="ECO:0000256" key="2">
    <source>
        <dbReference type="ARBA" id="ARBA00008072"/>
    </source>
</evidence>
<keyword evidence="4" id="KW-0862">Zinc</keyword>
<name>A0ABW1LGL2_9ACTN</name>
<evidence type="ECO:0000259" key="6">
    <source>
        <dbReference type="Pfam" id="PF02737"/>
    </source>
</evidence>
<dbReference type="SUPFAM" id="SSF51735">
    <property type="entry name" value="NAD(P)-binding Rossmann-fold domains"/>
    <property type="match status" value="1"/>
</dbReference>
<dbReference type="PANTHER" id="PTHR43350:SF19">
    <property type="entry name" value="D-GULOSIDE 3-DEHYDROGENASE"/>
    <property type="match status" value="1"/>
</dbReference>
<dbReference type="SUPFAM" id="SSF50129">
    <property type="entry name" value="GroES-like"/>
    <property type="match status" value="1"/>
</dbReference>
<comment type="cofactor">
    <cofactor evidence="1">
        <name>Zn(2+)</name>
        <dbReference type="ChEBI" id="CHEBI:29105"/>
    </cofactor>
</comment>
<dbReference type="Gene3D" id="3.40.50.720">
    <property type="entry name" value="NAD(P)-binding Rossmann-like Domain"/>
    <property type="match status" value="1"/>
</dbReference>
<dbReference type="RefSeq" id="WP_379152915.1">
    <property type="nucleotide sequence ID" value="NZ_JBHSRJ010000004.1"/>
</dbReference>
<comment type="caution">
    <text evidence="7">The sequence shown here is derived from an EMBL/GenBank/DDBJ whole genome shotgun (WGS) entry which is preliminary data.</text>
</comment>
<dbReference type="InterPro" id="IPR006176">
    <property type="entry name" value="3-OHacyl-CoA_DH_NAD-bd"/>
</dbReference>
<keyword evidence="8" id="KW-1185">Reference proteome</keyword>